<protein>
    <submittedName>
        <fullName evidence="1">Uncharacterized protein</fullName>
    </submittedName>
</protein>
<dbReference type="AlphaFoldDB" id="A0A9X6IHW5"/>
<accession>A0A9X6IHW5</accession>
<evidence type="ECO:0000313" key="1">
    <source>
        <dbReference type="EMBL" id="OTY81402.1"/>
    </source>
</evidence>
<evidence type="ECO:0000313" key="2">
    <source>
        <dbReference type="Proteomes" id="UP000194882"/>
    </source>
</evidence>
<gene>
    <name evidence="1" type="ORF">BK754_33995</name>
</gene>
<organism evidence="1 2">
    <name type="scientific">Bacillus thuringiensis serovar subtoxicus</name>
    <dbReference type="NCBI Taxonomy" id="475791"/>
    <lineage>
        <taxon>Bacteria</taxon>
        <taxon>Bacillati</taxon>
        <taxon>Bacillota</taxon>
        <taxon>Bacilli</taxon>
        <taxon>Bacillales</taxon>
        <taxon>Bacillaceae</taxon>
        <taxon>Bacillus</taxon>
        <taxon>Bacillus cereus group</taxon>
    </lineage>
</organism>
<dbReference type="EMBL" id="NFDT01000275">
    <property type="protein sequence ID" value="OTY81402.1"/>
    <property type="molecule type" value="Genomic_DNA"/>
</dbReference>
<dbReference type="RefSeq" id="WP_086412833.1">
    <property type="nucleotide sequence ID" value="NZ_NFDT01000275.1"/>
</dbReference>
<dbReference type="Proteomes" id="UP000194882">
    <property type="component" value="Unassembled WGS sequence"/>
</dbReference>
<sequence length="74" mass="8368">MSNISARVMGQPADRKSITLSVTIDGKEQPAWILQNGKIFPGNLSSYQNEIIDAITKDNREIKRLLTEFCLTRM</sequence>
<reference evidence="1 2" key="1">
    <citation type="submission" date="2016-10" db="EMBL/GenBank/DDBJ databases">
        <title>Comparative genomics of Bacillus thuringiensis reveals a path to pathogens against multiple invertebrate hosts.</title>
        <authorList>
            <person name="Zheng J."/>
            <person name="Gao Q."/>
            <person name="Liu H."/>
            <person name="Peng D."/>
            <person name="Ruan L."/>
            <person name="Sun M."/>
        </authorList>
    </citation>
    <scope>NUCLEOTIDE SEQUENCE [LARGE SCALE GENOMIC DNA]</scope>
    <source>
        <strain evidence="1">BGSC 4I4</strain>
    </source>
</reference>
<name>A0A9X6IHW5_BACTU</name>
<proteinExistence type="predicted"/>
<comment type="caution">
    <text evidence="1">The sequence shown here is derived from an EMBL/GenBank/DDBJ whole genome shotgun (WGS) entry which is preliminary data.</text>
</comment>